<dbReference type="EMBL" id="JAGZJA010000008">
    <property type="protein sequence ID" value="MBS5147328.1"/>
    <property type="molecule type" value="Genomic_DNA"/>
</dbReference>
<dbReference type="Proteomes" id="UP000738879">
    <property type="component" value="Unassembled WGS sequence"/>
</dbReference>
<accession>A0A943GPQ2</accession>
<proteinExistence type="predicted"/>
<organism evidence="1 2">
    <name type="scientific">Collinsella intestinalis</name>
    <dbReference type="NCBI Taxonomy" id="147207"/>
    <lineage>
        <taxon>Bacteria</taxon>
        <taxon>Bacillati</taxon>
        <taxon>Actinomycetota</taxon>
        <taxon>Coriobacteriia</taxon>
        <taxon>Coriobacteriales</taxon>
        <taxon>Coriobacteriaceae</taxon>
        <taxon>Collinsella</taxon>
    </lineage>
</organism>
<sequence>MDERLLSTLAEIASRADASGEADVRDISSAEYRELKRLGMFDEVSEYMDATARVRLSYAALRAVEESETAGAAGGDGGESLAGRVASVLGSFFGAAAKEFME</sequence>
<name>A0A943GPQ2_9ACTN</name>
<protein>
    <submittedName>
        <fullName evidence="1">Uncharacterized protein</fullName>
    </submittedName>
</protein>
<evidence type="ECO:0000313" key="2">
    <source>
        <dbReference type="Proteomes" id="UP000738879"/>
    </source>
</evidence>
<dbReference type="AlphaFoldDB" id="A0A943GPQ2"/>
<reference evidence="1" key="1">
    <citation type="submission" date="2021-02" db="EMBL/GenBank/DDBJ databases">
        <title>Infant gut strain persistence is associated with maternal origin, phylogeny, and functional potential including surface adhesion and iron acquisition.</title>
        <authorList>
            <person name="Lou Y.C."/>
        </authorList>
    </citation>
    <scope>NUCLEOTIDE SEQUENCE</scope>
    <source>
        <strain evidence="1">L3_128_245G1_dasL3_128_245G1_concoct_49</strain>
    </source>
</reference>
<comment type="caution">
    <text evidence="1">The sequence shown here is derived from an EMBL/GenBank/DDBJ whole genome shotgun (WGS) entry which is preliminary data.</text>
</comment>
<gene>
    <name evidence="1" type="ORF">KHY67_06460</name>
</gene>
<evidence type="ECO:0000313" key="1">
    <source>
        <dbReference type="EMBL" id="MBS5147328.1"/>
    </source>
</evidence>